<dbReference type="InterPro" id="IPR016169">
    <property type="entry name" value="FAD-bd_PCMH_sub2"/>
</dbReference>
<proteinExistence type="inferred from homology"/>
<dbReference type="OrthoDB" id="9983560at2759"/>
<dbReference type="InterPro" id="IPR050432">
    <property type="entry name" value="FAD-linked_Oxidoreductases_BP"/>
</dbReference>
<dbReference type="SUPFAM" id="SSF56176">
    <property type="entry name" value="FAD-binding/transporter-associated domain-like"/>
    <property type="match status" value="1"/>
</dbReference>
<sequence length="725" mass="78642">MSTSTAGTQAKVLIIVYGSCSRDPADDERFSGYDQRRAEITLHPIIPPEAMSSMPAKNEWMSNYIKGIGLDVKHSRNWRCEFCRKHARETIWMSASWLHLSPPRMNCYVHSVCDAVQGECAVQLSAVNEEMGRLSGIPANPITRNVPLPPGRAFPMSASCAYCEKDETATHKQKYHLKTCTSCKVTRYCSFLVFYVCLAQARQYCTYGQTCWPDAHEWEGLNTTVEGHLVVTYPPAAPCHSDTPVFDPAICALAQAEWTDSNFRVSLPGAYLDTYWENGNTSCFIDTPLSQPCQQGLVPVLSVNATKTKHIQAAVLFSAKHQLRLRVKCSGHDLLGRSSGEGSFSIWTHHMNTTDFLDDFIPAGAPDGTPSTGAVVVGAGVALQDLYVAAHAADVIVVSGQAHTVCISGGYITGGGHSMLSRNYGLAIDNVLQFTVVSADGNVDTVNEFINPDLFYVRAEHSGGGGGAFGIIVDATYLTHPPSSILVGLHQFAADTPEDNVVDLVNLFLVQVSTSVVAWKLDPSPSDNDTINELLNQPPSSAGNFTFSSITFASHLDAYQTLTPPDTAGTAGIIGSRLLTLDTFSSQETAEALAELCVTDTVVVINGVGGGHVWDIPVNATAINPAWRINATHHVIVANSGWNTSSTQEERDASIALVREQYLTLDSRFSHGLGAYLNEADADDPGYPEIFWGSNYEKLLEIKQRRDPDGVFSCRLCIGMELNGF</sequence>
<reference evidence="4" key="1">
    <citation type="journal article" date="2019" name="Environ. Microbiol.">
        <title>Fungal ecological strategies reflected in gene transcription - a case study of two litter decomposers.</title>
        <authorList>
            <person name="Barbi F."/>
            <person name="Kohler A."/>
            <person name="Barry K."/>
            <person name="Baskaran P."/>
            <person name="Daum C."/>
            <person name="Fauchery L."/>
            <person name="Ihrmark K."/>
            <person name="Kuo A."/>
            <person name="LaButti K."/>
            <person name="Lipzen A."/>
            <person name="Morin E."/>
            <person name="Grigoriev I.V."/>
            <person name="Henrissat B."/>
            <person name="Lindahl B."/>
            <person name="Martin F."/>
        </authorList>
    </citation>
    <scope>NUCLEOTIDE SEQUENCE</scope>
    <source>
        <strain evidence="4">JB14</strain>
    </source>
</reference>
<comment type="similarity">
    <text evidence="1">Belongs to the oxygen-dependent FAD-linked oxidoreductase family.</text>
</comment>
<organism evidence="4 5">
    <name type="scientific">Gymnopus androsaceus JB14</name>
    <dbReference type="NCBI Taxonomy" id="1447944"/>
    <lineage>
        <taxon>Eukaryota</taxon>
        <taxon>Fungi</taxon>
        <taxon>Dikarya</taxon>
        <taxon>Basidiomycota</taxon>
        <taxon>Agaricomycotina</taxon>
        <taxon>Agaricomycetes</taxon>
        <taxon>Agaricomycetidae</taxon>
        <taxon>Agaricales</taxon>
        <taxon>Marasmiineae</taxon>
        <taxon>Omphalotaceae</taxon>
        <taxon>Gymnopus</taxon>
    </lineage>
</organism>
<dbReference type="EMBL" id="ML769519">
    <property type="protein sequence ID" value="KAE9396125.1"/>
    <property type="molecule type" value="Genomic_DNA"/>
</dbReference>
<name>A0A6A4HGS9_9AGAR</name>
<dbReference type="PANTHER" id="PTHR13878">
    <property type="entry name" value="GULONOLACTONE OXIDASE"/>
    <property type="match status" value="1"/>
</dbReference>
<keyword evidence="5" id="KW-1185">Reference proteome</keyword>
<accession>A0A6A4HGS9</accession>
<dbReference type="InterPro" id="IPR006094">
    <property type="entry name" value="Oxid_FAD_bind_N"/>
</dbReference>
<gene>
    <name evidence="4" type="ORF">BT96DRAFT_997046</name>
</gene>
<evidence type="ECO:0000256" key="1">
    <source>
        <dbReference type="ARBA" id="ARBA00005466"/>
    </source>
</evidence>
<dbReference type="Proteomes" id="UP000799118">
    <property type="component" value="Unassembled WGS sequence"/>
</dbReference>
<protein>
    <recommendedName>
        <fullName evidence="3">FAD-binding PCMH-type domain-containing protein</fullName>
    </recommendedName>
</protein>
<feature type="domain" description="FAD-binding PCMH-type" evidence="3">
    <location>
        <begin position="295"/>
        <end position="482"/>
    </location>
</feature>
<dbReference type="PROSITE" id="PS51387">
    <property type="entry name" value="FAD_PCMH"/>
    <property type="match status" value="1"/>
</dbReference>
<dbReference type="InterPro" id="IPR016166">
    <property type="entry name" value="FAD-bd_PCMH"/>
</dbReference>
<dbReference type="Pfam" id="PF08031">
    <property type="entry name" value="BBE"/>
    <property type="match status" value="1"/>
</dbReference>
<dbReference type="Pfam" id="PF01565">
    <property type="entry name" value="FAD_binding_4"/>
    <property type="match status" value="1"/>
</dbReference>
<dbReference type="InterPro" id="IPR012951">
    <property type="entry name" value="BBE"/>
</dbReference>
<dbReference type="PANTHER" id="PTHR13878:SF91">
    <property type="entry name" value="FAD BINDING DOMAIN PROTEIN (AFU_ORTHOLOGUE AFUA_6G12070)-RELATED"/>
    <property type="match status" value="1"/>
</dbReference>
<evidence type="ECO:0000313" key="5">
    <source>
        <dbReference type="Proteomes" id="UP000799118"/>
    </source>
</evidence>
<dbReference type="Gene3D" id="3.30.465.10">
    <property type="match status" value="2"/>
</dbReference>
<dbReference type="InterPro" id="IPR036318">
    <property type="entry name" value="FAD-bd_PCMH-like_sf"/>
</dbReference>
<dbReference type="GO" id="GO:0071949">
    <property type="term" value="F:FAD binding"/>
    <property type="evidence" value="ECO:0007669"/>
    <property type="project" value="InterPro"/>
</dbReference>
<keyword evidence="2" id="KW-0560">Oxidoreductase</keyword>
<dbReference type="GO" id="GO:0016491">
    <property type="term" value="F:oxidoreductase activity"/>
    <property type="evidence" value="ECO:0007669"/>
    <property type="project" value="UniProtKB-KW"/>
</dbReference>
<dbReference type="AlphaFoldDB" id="A0A6A4HGS9"/>
<evidence type="ECO:0000256" key="2">
    <source>
        <dbReference type="ARBA" id="ARBA00023002"/>
    </source>
</evidence>
<evidence type="ECO:0000313" key="4">
    <source>
        <dbReference type="EMBL" id="KAE9396125.1"/>
    </source>
</evidence>
<evidence type="ECO:0000259" key="3">
    <source>
        <dbReference type="PROSITE" id="PS51387"/>
    </source>
</evidence>